<feature type="domain" description="Nephrocystin 3-like N-terminal" evidence="4">
    <location>
        <begin position="29"/>
        <end position="199"/>
    </location>
</feature>
<dbReference type="PANTHER" id="PTHR10039:SF14">
    <property type="entry name" value="NACHT DOMAIN-CONTAINING PROTEIN"/>
    <property type="match status" value="1"/>
</dbReference>
<dbReference type="Pfam" id="PF23239">
    <property type="entry name" value="DUF7069"/>
    <property type="match status" value="1"/>
</dbReference>
<name>A0A6A6QS87_9PEZI</name>
<accession>A0A6A6QS87</accession>
<evidence type="ECO:0000259" key="2">
    <source>
        <dbReference type="Pfam" id="PF22939"/>
    </source>
</evidence>
<dbReference type="InterPro" id="IPR055497">
    <property type="entry name" value="DUF7069"/>
</dbReference>
<proteinExistence type="predicted"/>
<dbReference type="OrthoDB" id="194358at2759"/>
<dbReference type="SUPFAM" id="SSF52540">
    <property type="entry name" value="P-loop containing nucleoside triphosphate hydrolases"/>
    <property type="match status" value="1"/>
</dbReference>
<evidence type="ECO:0000313" key="5">
    <source>
        <dbReference type="EMBL" id="KAF2494972.1"/>
    </source>
</evidence>
<sequence length="417" mass="47308">MWEISTLGPGQHKTSKWEMKNFNPERVPETCVWFLEHPTFQAWKNRSGNDLLWLTADPGCGKSVLSRALVDEKLVSAEPVTLCHFFFKDNQEQNNTATALCAILHQFFCAHDDLLHKHAAPAVKKCGGAMKLEFEELWRIFIAAATDPSAGSVVCVLDALDECQKSDRDKLITCLERFYNRLSKSSVPGSKLKFLVTSRPYSEIGRRFSSLTYDVPTIRLAGEGESEKISLEIGIVMKAKVEEIAKKRRLAEDVRSSLHRRLSRVPNRTYLWLHLTLDEVEEGLGKTQKKLLKTINTLPRTVEEAYEKILAKCVQEHAKTVLQIILVAQRPLTLSEIDVALAIEPESTCHEDLDLEGEQGRKEWLRDACGLFISVVDSRVYLIHQTAKEFLSWHHSIDLHDANLVLSMKSHSRVIPV</sequence>
<protein>
    <submittedName>
        <fullName evidence="5">Uncharacterized protein</fullName>
    </submittedName>
</protein>
<evidence type="ECO:0000259" key="4">
    <source>
        <dbReference type="Pfam" id="PF24883"/>
    </source>
</evidence>
<feature type="domain" description="GPI inositol-deacylase winged helix" evidence="2">
    <location>
        <begin position="314"/>
        <end position="392"/>
    </location>
</feature>
<reference evidence="5" key="1">
    <citation type="journal article" date="2020" name="Stud. Mycol.">
        <title>101 Dothideomycetes genomes: a test case for predicting lifestyles and emergence of pathogens.</title>
        <authorList>
            <person name="Haridas S."/>
            <person name="Albert R."/>
            <person name="Binder M."/>
            <person name="Bloem J."/>
            <person name="Labutti K."/>
            <person name="Salamov A."/>
            <person name="Andreopoulos B."/>
            <person name="Baker S."/>
            <person name="Barry K."/>
            <person name="Bills G."/>
            <person name="Bluhm B."/>
            <person name="Cannon C."/>
            <person name="Castanera R."/>
            <person name="Culley D."/>
            <person name="Daum C."/>
            <person name="Ezra D."/>
            <person name="Gonzalez J."/>
            <person name="Henrissat B."/>
            <person name="Kuo A."/>
            <person name="Liang C."/>
            <person name="Lipzen A."/>
            <person name="Lutzoni F."/>
            <person name="Magnuson J."/>
            <person name="Mondo S."/>
            <person name="Nolan M."/>
            <person name="Ohm R."/>
            <person name="Pangilinan J."/>
            <person name="Park H.-J."/>
            <person name="Ramirez L."/>
            <person name="Alfaro M."/>
            <person name="Sun H."/>
            <person name="Tritt A."/>
            <person name="Yoshinaga Y."/>
            <person name="Zwiers L.-H."/>
            <person name="Turgeon B."/>
            <person name="Goodwin S."/>
            <person name="Spatafora J."/>
            <person name="Crous P."/>
            <person name="Grigoriev I."/>
        </authorList>
    </citation>
    <scope>NUCLEOTIDE SEQUENCE</scope>
    <source>
        <strain evidence="5">CBS 269.34</strain>
    </source>
</reference>
<gene>
    <name evidence="5" type="ORF">BU16DRAFT_590252</name>
</gene>
<keyword evidence="6" id="KW-1185">Reference proteome</keyword>
<dbReference type="Proteomes" id="UP000799750">
    <property type="component" value="Unassembled WGS sequence"/>
</dbReference>
<dbReference type="InterPro" id="IPR056884">
    <property type="entry name" value="NPHP3-like_N"/>
</dbReference>
<organism evidence="5 6">
    <name type="scientific">Lophium mytilinum</name>
    <dbReference type="NCBI Taxonomy" id="390894"/>
    <lineage>
        <taxon>Eukaryota</taxon>
        <taxon>Fungi</taxon>
        <taxon>Dikarya</taxon>
        <taxon>Ascomycota</taxon>
        <taxon>Pezizomycotina</taxon>
        <taxon>Dothideomycetes</taxon>
        <taxon>Pleosporomycetidae</taxon>
        <taxon>Mytilinidiales</taxon>
        <taxon>Mytilinidiaceae</taxon>
        <taxon>Lophium</taxon>
    </lineage>
</organism>
<dbReference type="Pfam" id="PF24883">
    <property type="entry name" value="NPHP3_N"/>
    <property type="match status" value="1"/>
</dbReference>
<keyword evidence="1" id="KW-0677">Repeat</keyword>
<dbReference type="Gene3D" id="3.40.50.300">
    <property type="entry name" value="P-loop containing nucleotide triphosphate hydrolases"/>
    <property type="match status" value="1"/>
</dbReference>
<dbReference type="InterPro" id="IPR054471">
    <property type="entry name" value="GPIID_WHD"/>
</dbReference>
<dbReference type="Pfam" id="PF22939">
    <property type="entry name" value="WHD_GPIID"/>
    <property type="match status" value="1"/>
</dbReference>
<dbReference type="AlphaFoldDB" id="A0A6A6QS87"/>
<evidence type="ECO:0000256" key="1">
    <source>
        <dbReference type="ARBA" id="ARBA00022737"/>
    </source>
</evidence>
<evidence type="ECO:0000313" key="6">
    <source>
        <dbReference type="Proteomes" id="UP000799750"/>
    </source>
</evidence>
<dbReference type="EMBL" id="MU004190">
    <property type="protein sequence ID" value="KAF2494972.1"/>
    <property type="molecule type" value="Genomic_DNA"/>
</dbReference>
<feature type="domain" description="DUF7069" evidence="3">
    <location>
        <begin position="229"/>
        <end position="292"/>
    </location>
</feature>
<dbReference type="PANTHER" id="PTHR10039">
    <property type="entry name" value="AMELOGENIN"/>
    <property type="match status" value="1"/>
</dbReference>
<dbReference type="InterPro" id="IPR027417">
    <property type="entry name" value="P-loop_NTPase"/>
</dbReference>
<evidence type="ECO:0000259" key="3">
    <source>
        <dbReference type="Pfam" id="PF23239"/>
    </source>
</evidence>